<reference evidence="2 3" key="1">
    <citation type="submission" date="2018-11" db="EMBL/GenBank/DDBJ databases">
        <title>Sequencing the genomes of 1000 actinobacteria strains.</title>
        <authorList>
            <person name="Klenk H.-P."/>
        </authorList>
    </citation>
    <scope>NUCLEOTIDE SEQUENCE [LARGE SCALE GENOMIC DNA]</scope>
    <source>
        <strain evidence="2 3">DSM 14012</strain>
    </source>
</reference>
<name>A0A3N2C7M0_9MICO</name>
<keyword evidence="3" id="KW-1185">Reference proteome</keyword>
<dbReference type="Gene3D" id="1.10.30.50">
    <property type="match status" value="1"/>
</dbReference>
<dbReference type="SMART" id="SM00507">
    <property type="entry name" value="HNHc"/>
    <property type="match status" value="1"/>
</dbReference>
<protein>
    <submittedName>
        <fullName evidence="2">HNH endonuclease</fullName>
    </submittedName>
</protein>
<sequence length="429" mass="46539">MTETSTTLPLRAVDVFEARLAELSDEFTAIARERAALDAREARLLARSATLADAMADSLVSHDETPAQRKALIRRSTCATLAMATRASELTVQRATGDAERLVADAPDVLRALEDGRISSRHARTITDQLQDIPVQGQAVFLETVLPIAEQSTVARLQHQARTLRERLHPESITVRAARSEADRRLEIEPAADGMAWVHLFTTAPVAVAIGERLDALVGAAHLTDDDRTCQQLRADALGSLCISGVTTADQTDHQGRRSPIARPVEVLDDIHPTVNLTVPVLSLLGVSEAPAILDGYGPIDPETAARLAVNAPSMTRVLTHPETSAVVSVGRQQYRVPADLQRAVRLRDVTCRAPGCGRRARACDLDHSVAWADGGTTSVGNLACVCRHHHRLKHLPGWSLDHRPDGVLDWTTPDGKRHRTEPDAVPPF</sequence>
<evidence type="ECO:0000313" key="3">
    <source>
        <dbReference type="Proteomes" id="UP000266915"/>
    </source>
</evidence>
<keyword evidence="2" id="KW-0255">Endonuclease</keyword>
<dbReference type="EMBL" id="RKHL01000001">
    <property type="protein sequence ID" value="ROR83420.1"/>
    <property type="molecule type" value="Genomic_DNA"/>
</dbReference>
<dbReference type="Pfam" id="PF02720">
    <property type="entry name" value="DUF222"/>
    <property type="match status" value="1"/>
</dbReference>
<dbReference type="CDD" id="cd00085">
    <property type="entry name" value="HNHc"/>
    <property type="match status" value="1"/>
</dbReference>
<keyword evidence="2" id="KW-0378">Hydrolase</keyword>
<feature type="domain" description="HNH nuclease" evidence="1">
    <location>
        <begin position="340"/>
        <end position="392"/>
    </location>
</feature>
<evidence type="ECO:0000259" key="1">
    <source>
        <dbReference type="SMART" id="SM00507"/>
    </source>
</evidence>
<dbReference type="InterPro" id="IPR003615">
    <property type="entry name" value="HNH_nuc"/>
</dbReference>
<dbReference type="RefSeq" id="WP_085511255.1">
    <property type="nucleotide sequence ID" value="NZ_FXAP01000002.1"/>
</dbReference>
<dbReference type="AlphaFoldDB" id="A0A3N2C7M0"/>
<dbReference type="Proteomes" id="UP000266915">
    <property type="component" value="Unassembled WGS sequence"/>
</dbReference>
<accession>A0A3N2C7M0</accession>
<proteinExistence type="predicted"/>
<comment type="caution">
    <text evidence="2">The sequence shown here is derived from an EMBL/GenBank/DDBJ whole genome shotgun (WGS) entry which is preliminary data.</text>
</comment>
<gene>
    <name evidence="2" type="ORF">EDD42_3531</name>
</gene>
<dbReference type="GO" id="GO:0004519">
    <property type="term" value="F:endonuclease activity"/>
    <property type="evidence" value="ECO:0007669"/>
    <property type="project" value="UniProtKB-KW"/>
</dbReference>
<evidence type="ECO:0000313" key="2">
    <source>
        <dbReference type="EMBL" id="ROR83420.1"/>
    </source>
</evidence>
<keyword evidence="2" id="KW-0540">Nuclease</keyword>
<organism evidence="2 3">
    <name type="scientific">Plantibacter flavus</name>
    <dbReference type="NCBI Taxonomy" id="150123"/>
    <lineage>
        <taxon>Bacteria</taxon>
        <taxon>Bacillati</taxon>
        <taxon>Actinomycetota</taxon>
        <taxon>Actinomycetes</taxon>
        <taxon>Micrococcales</taxon>
        <taxon>Microbacteriaceae</taxon>
        <taxon>Plantibacter</taxon>
    </lineage>
</organism>
<dbReference type="InterPro" id="IPR003870">
    <property type="entry name" value="DUF222"/>
</dbReference>